<proteinExistence type="predicted"/>
<name>A0ABN7XYP0_9BURK</name>
<evidence type="ECO:0000313" key="1">
    <source>
        <dbReference type="EMBL" id="CAG9165271.1"/>
    </source>
</evidence>
<organism evidence="1 2">
    <name type="scientific">Cupriavidus laharis</name>
    <dbReference type="NCBI Taxonomy" id="151654"/>
    <lineage>
        <taxon>Bacteria</taxon>
        <taxon>Pseudomonadati</taxon>
        <taxon>Pseudomonadota</taxon>
        <taxon>Betaproteobacteria</taxon>
        <taxon>Burkholderiales</taxon>
        <taxon>Burkholderiaceae</taxon>
        <taxon>Cupriavidus</taxon>
    </lineage>
</organism>
<gene>
    <name evidence="1" type="ORF">LMG23992_00408</name>
</gene>
<sequence>MAEQQAIWEARTDRLAAYVEALHAKETLDEQ</sequence>
<dbReference type="Proteomes" id="UP000727654">
    <property type="component" value="Unassembled WGS sequence"/>
</dbReference>
<comment type="caution">
    <text evidence="1">The sequence shown here is derived from an EMBL/GenBank/DDBJ whole genome shotgun (WGS) entry which is preliminary data.</text>
</comment>
<keyword evidence="2" id="KW-1185">Reference proteome</keyword>
<accession>A0ABN7XYP0</accession>
<reference evidence="1 2" key="1">
    <citation type="submission" date="2021-08" db="EMBL/GenBank/DDBJ databases">
        <authorList>
            <person name="Peeters C."/>
        </authorList>
    </citation>
    <scope>NUCLEOTIDE SEQUENCE [LARGE SCALE GENOMIC DNA]</scope>
    <source>
        <strain evidence="1 2">LMG 23992</strain>
    </source>
</reference>
<protein>
    <submittedName>
        <fullName evidence="1">Uncharacterized protein</fullName>
    </submittedName>
</protein>
<dbReference type="EMBL" id="CAJZAI010000001">
    <property type="protein sequence ID" value="CAG9165271.1"/>
    <property type="molecule type" value="Genomic_DNA"/>
</dbReference>
<evidence type="ECO:0000313" key="2">
    <source>
        <dbReference type="Proteomes" id="UP000727654"/>
    </source>
</evidence>